<evidence type="ECO:0000313" key="2">
    <source>
        <dbReference type="Proteomes" id="UP001597512"/>
    </source>
</evidence>
<sequence>MSFSKSSASVLNWQSVFVYITNYSTAKRSRLRPYPNELYPMETYRVELLAKKTGDKSWFN</sequence>
<name>A0ABW6AF68_9BACT</name>
<proteinExistence type="predicted"/>
<reference evidence="2" key="1">
    <citation type="journal article" date="2019" name="Int. J. Syst. Evol. Microbiol.">
        <title>The Global Catalogue of Microorganisms (GCM) 10K type strain sequencing project: providing services to taxonomists for standard genome sequencing and annotation.</title>
        <authorList>
            <consortium name="The Broad Institute Genomics Platform"/>
            <consortium name="The Broad Institute Genome Sequencing Center for Infectious Disease"/>
            <person name="Wu L."/>
            <person name="Ma J."/>
        </authorList>
    </citation>
    <scope>NUCLEOTIDE SEQUENCE [LARGE SCALE GENOMIC DNA]</scope>
    <source>
        <strain evidence="2">KCTC 52490</strain>
    </source>
</reference>
<dbReference type="Proteomes" id="UP001597512">
    <property type="component" value="Unassembled WGS sequence"/>
</dbReference>
<organism evidence="1 2">
    <name type="scientific">Spirosoma flavum</name>
    <dbReference type="NCBI Taxonomy" id="2048557"/>
    <lineage>
        <taxon>Bacteria</taxon>
        <taxon>Pseudomonadati</taxon>
        <taxon>Bacteroidota</taxon>
        <taxon>Cytophagia</taxon>
        <taxon>Cytophagales</taxon>
        <taxon>Cytophagaceae</taxon>
        <taxon>Spirosoma</taxon>
    </lineage>
</organism>
<protein>
    <submittedName>
        <fullName evidence="1">Uncharacterized protein</fullName>
    </submittedName>
</protein>
<evidence type="ECO:0000313" key="1">
    <source>
        <dbReference type="EMBL" id="MFD2934067.1"/>
    </source>
</evidence>
<dbReference type="RefSeq" id="WP_381499317.1">
    <property type="nucleotide sequence ID" value="NZ_JBHUOM010000002.1"/>
</dbReference>
<comment type="caution">
    <text evidence="1">The sequence shown here is derived from an EMBL/GenBank/DDBJ whole genome shotgun (WGS) entry which is preliminary data.</text>
</comment>
<gene>
    <name evidence="1" type="ORF">ACFS25_09760</name>
</gene>
<accession>A0ABW6AF68</accession>
<dbReference type="EMBL" id="JBHUOM010000002">
    <property type="protein sequence ID" value="MFD2934067.1"/>
    <property type="molecule type" value="Genomic_DNA"/>
</dbReference>
<keyword evidence="2" id="KW-1185">Reference proteome</keyword>